<reference evidence="3" key="1">
    <citation type="submission" date="2014-01" db="EMBL/GenBank/DDBJ databases">
        <title>The Genome Sequence of Anopheles farauti FAR1 (V2).</title>
        <authorList>
            <consortium name="The Broad Institute Genomics Platform"/>
            <person name="Neafsey D.E."/>
            <person name="Besansky N."/>
            <person name="Howell P."/>
            <person name="Walton C."/>
            <person name="Young S.K."/>
            <person name="Zeng Q."/>
            <person name="Gargeya S."/>
            <person name="Fitzgerald M."/>
            <person name="Haas B."/>
            <person name="Abouelleil A."/>
            <person name="Allen A.W."/>
            <person name="Alvarado L."/>
            <person name="Arachchi H.M."/>
            <person name="Berlin A.M."/>
            <person name="Chapman S.B."/>
            <person name="Gainer-Dewar J."/>
            <person name="Goldberg J."/>
            <person name="Griggs A."/>
            <person name="Gujja S."/>
            <person name="Hansen M."/>
            <person name="Howarth C."/>
            <person name="Imamovic A."/>
            <person name="Ireland A."/>
            <person name="Larimer J."/>
            <person name="McCowan C."/>
            <person name="Murphy C."/>
            <person name="Pearson M."/>
            <person name="Poon T.W."/>
            <person name="Priest M."/>
            <person name="Roberts A."/>
            <person name="Saif S."/>
            <person name="Shea T."/>
            <person name="Sisk P."/>
            <person name="Sykes S."/>
            <person name="Wortman J."/>
            <person name="Nusbaum C."/>
            <person name="Birren B."/>
        </authorList>
    </citation>
    <scope>NUCLEOTIDE SEQUENCE [LARGE SCALE GENOMIC DNA]</scope>
    <source>
        <strain evidence="3">FAR1</strain>
    </source>
</reference>
<dbReference type="EnsemblMetazoa" id="AFAF013473-RA">
    <property type="protein sequence ID" value="AFAF013473-PA"/>
    <property type="gene ID" value="AFAF013473"/>
</dbReference>
<accession>A0A182QN15</accession>
<keyword evidence="1" id="KW-1133">Transmembrane helix</keyword>
<dbReference type="EMBL" id="AXCN02000540">
    <property type="status" value="NOT_ANNOTATED_CDS"/>
    <property type="molecule type" value="Genomic_DNA"/>
</dbReference>
<dbReference type="AlphaFoldDB" id="A0A182QN15"/>
<keyword evidence="1" id="KW-0812">Transmembrane</keyword>
<evidence type="ECO:0000256" key="1">
    <source>
        <dbReference type="SAM" id="Phobius"/>
    </source>
</evidence>
<protein>
    <submittedName>
        <fullName evidence="2">Uncharacterized protein</fullName>
    </submittedName>
</protein>
<feature type="transmembrane region" description="Helical" evidence="1">
    <location>
        <begin position="109"/>
        <end position="125"/>
    </location>
</feature>
<organism evidence="2 3">
    <name type="scientific">Anopheles farauti</name>
    <dbReference type="NCBI Taxonomy" id="69004"/>
    <lineage>
        <taxon>Eukaryota</taxon>
        <taxon>Metazoa</taxon>
        <taxon>Ecdysozoa</taxon>
        <taxon>Arthropoda</taxon>
        <taxon>Hexapoda</taxon>
        <taxon>Insecta</taxon>
        <taxon>Pterygota</taxon>
        <taxon>Neoptera</taxon>
        <taxon>Endopterygota</taxon>
        <taxon>Diptera</taxon>
        <taxon>Nematocera</taxon>
        <taxon>Culicoidea</taxon>
        <taxon>Culicidae</taxon>
        <taxon>Anophelinae</taxon>
        <taxon>Anopheles</taxon>
    </lineage>
</organism>
<keyword evidence="1" id="KW-0472">Membrane</keyword>
<name>A0A182QN15_9DIPT</name>
<proteinExistence type="predicted"/>
<keyword evidence="3" id="KW-1185">Reference proteome</keyword>
<reference evidence="2" key="2">
    <citation type="submission" date="2020-05" db="UniProtKB">
        <authorList>
            <consortium name="EnsemblMetazoa"/>
        </authorList>
    </citation>
    <scope>IDENTIFICATION</scope>
    <source>
        <strain evidence="2">FAR1</strain>
    </source>
</reference>
<dbReference type="VEuPathDB" id="VectorBase:AFAF013473"/>
<dbReference type="Proteomes" id="UP000075886">
    <property type="component" value="Unassembled WGS sequence"/>
</dbReference>
<evidence type="ECO:0000313" key="3">
    <source>
        <dbReference type="Proteomes" id="UP000075886"/>
    </source>
</evidence>
<sequence length="126" mass="13889">MQYDSRIAPQQPKNEMTNTIEPNTISRMDGATMLYSSLISRSSSSFTSETAPITMSAMPHSCTKKTQEMEKHIQLACLQRSRPLGSLLELGGGKGIGAATRDMAASTRWVASIVFCNMVFLFYLVM</sequence>
<evidence type="ECO:0000313" key="2">
    <source>
        <dbReference type="EnsemblMetazoa" id="AFAF013473-PA"/>
    </source>
</evidence>